<dbReference type="RefSeq" id="WP_207679169.1">
    <property type="nucleotide sequence ID" value="NZ_CP061800.1"/>
</dbReference>
<dbReference type="Proteomes" id="UP000663722">
    <property type="component" value="Chromosome"/>
</dbReference>
<evidence type="ECO:0000313" key="2">
    <source>
        <dbReference type="EMBL" id="QTA91351.1"/>
    </source>
</evidence>
<keyword evidence="1" id="KW-0732">Signal</keyword>
<organism evidence="2 3">
    <name type="scientific">Desulfonema magnum</name>
    <dbReference type="NCBI Taxonomy" id="45655"/>
    <lineage>
        <taxon>Bacteria</taxon>
        <taxon>Pseudomonadati</taxon>
        <taxon>Thermodesulfobacteriota</taxon>
        <taxon>Desulfobacteria</taxon>
        <taxon>Desulfobacterales</taxon>
        <taxon>Desulfococcaceae</taxon>
        <taxon>Desulfonema</taxon>
    </lineage>
</organism>
<dbReference type="Pfam" id="PF07538">
    <property type="entry name" value="ChW"/>
    <property type="match status" value="2"/>
</dbReference>
<feature type="chain" id="PRO_5036917958" evidence="1">
    <location>
        <begin position="28"/>
        <end position="178"/>
    </location>
</feature>
<gene>
    <name evidence="2" type="ORF">dnm_074160</name>
</gene>
<name>A0A975BTE7_9BACT</name>
<dbReference type="AlphaFoldDB" id="A0A975BTE7"/>
<dbReference type="EMBL" id="CP061800">
    <property type="protein sequence ID" value="QTA91351.1"/>
    <property type="molecule type" value="Genomic_DNA"/>
</dbReference>
<protein>
    <submittedName>
        <fullName evidence="2">Clostridial hydrophobic repeat-containing protein</fullName>
    </submittedName>
</protein>
<proteinExistence type="predicted"/>
<feature type="signal peptide" evidence="1">
    <location>
        <begin position="1"/>
        <end position="27"/>
    </location>
</feature>
<dbReference type="InterPro" id="IPR006637">
    <property type="entry name" value="ChW"/>
</dbReference>
<evidence type="ECO:0000313" key="3">
    <source>
        <dbReference type="Proteomes" id="UP000663722"/>
    </source>
</evidence>
<reference evidence="2" key="1">
    <citation type="journal article" date="2021" name="Microb. Physiol.">
        <title>Proteogenomic Insights into the Physiology of Marine, Sulfate-Reducing, Filamentous Desulfonema limicola and Desulfonema magnum.</title>
        <authorList>
            <person name="Schnaars V."/>
            <person name="Wohlbrand L."/>
            <person name="Scheve S."/>
            <person name="Hinrichs C."/>
            <person name="Reinhardt R."/>
            <person name="Rabus R."/>
        </authorList>
    </citation>
    <scope>NUCLEOTIDE SEQUENCE</scope>
    <source>
        <strain evidence="2">4be13</strain>
    </source>
</reference>
<dbReference type="SMART" id="SM00728">
    <property type="entry name" value="ChW"/>
    <property type="match status" value="2"/>
</dbReference>
<accession>A0A975BTE7</accession>
<dbReference type="KEGG" id="dmm:dnm_074160"/>
<keyword evidence="3" id="KW-1185">Reference proteome</keyword>
<sequence length="178" mass="19929">MRAKFTVIAILLSIVLLITMNTGVANAASVRYKSHVAEKGWLEWVRDGQVAGTTGESRQMEAVRIEVSGLPAGTVIKYRTHSANKGWLPWVSGGEISGTTGEARRIEAIQIKLLNSPDWNVKYKDGCPGRLTEKLQEQPEKADRSRQSELYWSEKIIIPNSQLTFKIRGLYMPKLVVF</sequence>
<evidence type="ECO:0000256" key="1">
    <source>
        <dbReference type="SAM" id="SignalP"/>
    </source>
</evidence>